<keyword evidence="2" id="KW-1185">Reference proteome</keyword>
<sequence length="112" mass="12655">MSDKLNLIQEWLEKHLQKTILIRKEEQGDLDETRVLLEGVEYKENVSTIDDYAEGSSLILHGPGKVLNEQGDIPLPQNTFQIYVDGLADCQAGEDGITMKTDRAKYFISEIS</sequence>
<dbReference type="Pfam" id="PF25846">
    <property type="entry name" value="YmzB"/>
    <property type="match status" value="1"/>
</dbReference>
<dbReference type="EMBL" id="WUBI01000001">
    <property type="protein sequence ID" value="MWV43178.1"/>
    <property type="molecule type" value="Genomic_DNA"/>
</dbReference>
<evidence type="ECO:0000313" key="1">
    <source>
        <dbReference type="EMBL" id="MWV43178.1"/>
    </source>
</evidence>
<gene>
    <name evidence="1" type="ORF">GRF59_06000</name>
</gene>
<evidence type="ECO:0000313" key="2">
    <source>
        <dbReference type="Proteomes" id="UP000460318"/>
    </source>
</evidence>
<dbReference type="Proteomes" id="UP000460318">
    <property type="component" value="Unassembled WGS sequence"/>
</dbReference>
<dbReference type="AlphaFoldDB" id="A0A7X3LH46"/>
<comment type="caution">
    <text evidence="1">The sequence shown here is derived from an EMBL/GenBank/DDBJ whole genome shotgun (WGS) entry which is preliminary data.</text>
</comment>
<dbReference type="InterPro" id="IPR058926">
    <property type="entry name" value="YmzB-like"/>
</dbReference>
<organism evidence="1 2">
    <name type="scientific">Paenibacillus dendrobii</name>
    <dbReference type="NCBI Taxonomy" id="2691084"/>
    <lineage>
        <taxon>Bacteria</taxon>
        <taxon>Bacillati</taxon>
        <taxon>Bacillota</taxon>
        <taxon>Bacilli</taxon>
        <taxon>Bacillales</taxon>
        <taxon>Paenibacillaceae</taxon>
        <taxon>Paenibacillus</taxon>
    </lineage>
</organism>
<reference evidence="1 2" key="1">
    <citation type="submission" date="2019-12" db="EMBL/GenBank/DDBJ databases">
        <title>Paenibacillus sp. nov., an endophytic bacterium isolated from the stem of Dendrobium.</title>
        <authorList>
            <person name="Zhao R."/>
        </authorList>
    </citation>
    <scope>NUCLEOTIDE SEQUENCE [LARGE SCALE GENOMIC DNA]</scope>
    <source>
        <strain evidence="1 2">HJL G12</strain>
    </source>
</reference>
<proteinExistence type="predicted"/>
<dbReference type="RefSeq" id="WP_160496711.1">
    <property type="nucleotide sequence ID" value="NZ_WUBI01000001.1"/>
</dbReference>
<accession>A0A7X3LH46</accession>
<name>A0A7X3LH46_9BACL</name>
<protein>
    <submittedName>
        <fullName evidence="1">Uncharacterized protein</fullName>
    </submittedName>
</protein>